<dbReference type="InterPro" id="IPR004358">
    <property type="entry name" value="Sig_transdc_His_kin-like_C"/>
</dbReference>
<feature type="domain" description="PAC" evidence="9">
    <location>
        <begin position="857"/>
        <end position="910"/>
    </location>
</feature>
<dbReference type="PROSITE" id="PS50109">
    <property type="entry name" value="HIS_KIN"/>
    <property type="match status" value="1"/>
</dbReference>
<protein>
    <recommendedName>
        <fullName evidence="2">histidine kinase</fullName>
        <ecNumber evidence="2">2.7.13.3</ecNumber>
    </recommendedName>
</protein>
<organism evidence="10 11">
    <name type="scientific">Dyadobacter frigoris</name>
    <dbReference type="NCBI Taxonomy" id="2576211"/>
    <lineage>
        <taxon>Bacteria</taxon>
        <taxon>Pseudomonadati</taxon>
        <taxon>Bacteroidota</taxon>
        <taxon>Cytophagia</taxon>
        <taxon>Cytophagales</taxon>
        <taxon>Spirosomataceae</taxon>
        <taxon>Dyadobacter</taxon>
    </lineage>
</organism>
<feature type="domain" description="PAS" evidence="8">
    <location>
        <begin position="145"/>
        <end position="199"/>
    </location>
</feature>
<evidence type="ECO:0000256" key="1">
    <source>
        <dbReference type="ARBA" id="ARBA00000085"/>
    </source>
</evidence>
<evidence type="ECO:0000256" key="2">
    <source>
        <dbReference type="ARBA" id="ARBA00012438"/>
    </source>
</evidence>
<gene>
    <name evidence="10" type="ORF">FDK13_19000</name>
</gene>
<evidence type="ECO:0000256" key="3">
    <source>
        <dbReference type="ARBA" id="ARBA00022553"/>
    </source>
</evidence>
<dbReference type="InterPro" id="IPR036890">
    <property type="entry name" value="HATPase_C_sf"/>
</dbReference>
<accession>A0A4U6D053</accession>
<dbReference type="InterPro" id="IPR000700">
    <property type="entry name" value="PAS-assoc_C"/>
</dbReference>
<dbReference type="Gene3D" id="2.10.70.100">
    <property type="match status" value="2"/>
</dbReference>
<evidence type="ECO:0000256" key="5">
    <source>
        <dbReference type="ARBA" id="ARBA00022777"/>
    </source>
</evidence>
<dbReference type="InterPro" id="IPR036097">
    <property type="entry name" value="HisK_dim/P_sf"/>
</dbReference>
<evidence type="ECO:0000256" key="4">
    <source>
        <dbReference type="ARBA" id="ARBA00022679"/>
    </source>
</evidence>
<dbReference type="Gene3D" id="3.30.450.20">
    <property type="entry name" value="PAS domain"/>
    <property type="match status" value="7"/>
</dbReference>
<dbReference type="Pfam" id="PF02518">
    <property type="entry name" value="HATPase_c"/>
    <property type="match status" value="1"/>
</dbReference>
<dbReference type="InterPro" id="IPR000014">
    <property type="entry name" value="PAS"/>
</dbReference>
<dbReference type="Pfam" id="PF08448">
    <property type="entry name" value="PAS_4"/>
    <property type="match status" value="5"/>
</dbReference>
<dbReference type="AlphaFoldDB" id="A0A4U6D053"/>
<dbReference type="CDD" id="cd00130">
    <property type="entry name" value="PAS"/>
    <property type="match status" value="2"/>
</dbReference>
<dbReference type="SMART" id="SM00091">
    <property type="entry name" value="PAS"/>
    <property type="match status" value="7"/>
</dbReference>
<dbReference type="SUPFAM" id="SSF47384">
    <property type="entry name" value="Homodimeric domain of signal transducing histidine kinase"/>
    <property type="match status" value="1"/>
</dbReference>
<dbReference type="SUPFAM" id="SSF55785">
    <property type="entry name" value="PYP-like sensor domain (PAS domain)"/>
    <property type="match status" value="7"/>
</dbReference>
<dbReference type="InterPro" id="IPR013656">
    <property type="entry name" value="PAS_4"/>
</dbReference>
<keyword evidence="4" id="KW-0808">Transferase</keyword>
<keyword evidence="11" id="KW-1185">Reference proteome</keyword>
<dbReference type="Gene3D" id="3.30.565.10">
    <property type="entry name" value="Histidine kinase-like ATPase, C-terminal domain"/>
    <property type="match status" value="1"/>
</dbReference>
<keyword evidence="6" id="KW-0175">Coiled coil</keyword>
<keyword evidence="5" id="KW-0418">Kinase</keyword>
<feature type="domain" description="PAS" evidence="8">
    <location>
        <begin position="15"/>
        <end position="86"/>
    </location>
</feature>
<feature type="domain" description="PAC" evidence="9">
    <location>
        <begin position="595"/>
        <end position="651"/>
    </location>
</feature>
<dbReference type="EMBL" id="SZVO01000009">
    <property type="protein sequence ID" value="TKT90432.1"/>
    <property type="molecule type" value="Genomic_DNA"/>
</dbReference>
<sequence length="1186" mass="133428">MNGQNKPFSPNSNVEVERLELALEAASVGTWELDLSNNTVRWCERTKVLYGFSGEDIVPYELVLSLIHHDDKKRVDEGVKLALDGYIRKPYNVEFRVISNIDGQTRWLHCKGSAYFDKNGKPERFLGTAQNVSQDAQNRQLLRENEEKIRTLVDNTPDIITRWDKDLKLLFANAAYEEKTGISNDFILEKTIGEMGKPDFISDPYNLSKIFETGKPQEYYNSCATSHGEFFFHSRLIPEFSENGSIESVLAIARDITDVKNSETRFQTMVEQSPMAIGLLRGRDMILEIGNDRIFEIWGKDKSAIGKTILEVLPEIQEQGFMQLLHNVYDTGEPFFGTNVLAKLIINGISEDRYFDFIYTPLWDKSNNISGIIIMANEVTAQVIAKKAVESSEAKFRSLIEEAPVATCVLIGRELVVEVANERMIQYWGKDKSLLGKPLKDAVPELIGQPFLQILDHVFTTGETYVGKSEPAQLEVDGKIGTYYYDYTYKPLRNKNGEIYAVMDMAADVTSEVLARKALEESESKLRAVLEAAPAGMVVFTGADMIVEMPNQAFINIIGKGNDIAGKPLREVMPELQNQAFLKILDQVFTSGEMYKSDAALVDIVKHGVMTHNLYDFTYTPLFDKDGKVFAILDVSVDVTEAVRARQQLEDSELFARSVIDNSPIAKFVLIGEEMRIRTANDVMIDMVGKDASILGKVVMDAIPELANSPTMERLLHVLHTGDVFHEPEEKIELIRHGKPYTRYYNHIYKPLTDINGDRYGIIVTATEVTDQVLARQKLEEAEESLRDAVELAELGTWLLNPVSMTVTYSERMGKWFGFEKQYIGLTEFMNVMDEKDRSRVQQSITDALADNSDGYYAEEYVVTSQSTGQRRILQARGRAFFNQEGKAYLMRGTAQDVTEQRLLQIGLEQQVQERTEELEVINEELAAINEEYMATNEELAESNYLLTQSNQNLQQFAYIASHDLQEPLRKIQSFGNLLSSRYNKDLGEGIHLIERMQTAANRMSVLIQDLLTFSRISTKQDNTERIPLSKVVDAVLSDLELTIEETGAAIAVNQLPVINGDESQLGQLFQNLISNALKFKHPNIAPIIKISADSIHAYQLPTNVKPAKAAANYSRIKVSDNGIGFDQKYADRIFQVFQRLHGRSEFAGTGIGLAICEKVASNHGGAISATSQPENGAVFTIYLPE</sequence>
<dbReference type="OrthoDB" id="9766459at2"/>
<dbReference type="SUPFAM" id="SSF55874">
    <property type="entry name" value="ATPase domain of HSP90 chaperone/DNA topoisomerase II/histidine kinase"/>
    <property type="match status" value="1"/>
</dbReference>
<dbReference type="Proteomes" id="UP000304900">
    <property type="component" value="Unassembled WGS sequence"/>
</dbReference>
<dbReference type="RefSeq" id="WP_137341600.1">
    <property type="nucleotide sequence ID" value="NZ_BSQH01000002.1"/>
</dbReference>
<dbReference type="PANTHER" id="PTHR43304:SF1">
    <property type="entry name" value="PAC DOMAIN-CONTAINING PROTEIN"/>
    <property type="match status" value="1"/>
</dbReference>
<dbReference type="SMART" id="SM00388">
    <property type="entry name" value="HisKA"/>
    <property type="match status" value="1"/>
</dbReference>
<dbReference type="PROSITE" id="PS50113">
    <property type="entry name" value="PAC"/>
    <property type="match status" value="4"/>
</dbReference>
<dbReference type="SMART" id="SM00387">
    <property type="entry name" value="HATPase_c"/>
    <property type="match status" value="1"/>
</dbReference>
<dbReference type="SMART" id="SM00086">
    <property type="entry name" value="PAC"/>
    <property type="match status" value="3"/>
</dbReference>
<dbReference type="Pfam" id="PF08447">
    <property type="entry name" value="PAS_3"/>
    <property type="match status" value="2"/>
</dbReference>
<feature type="domain" description="PAC" evidence="9">
    <location>
        <begin position="91"/>
        <end position="144"/>
    </location>
</feature>
<dbReference type="CDD" id="cd00082">
    <property type="entry name" value="HisKA"/>
    <property type="match status" value="1"/>
</dbReference>
<dbReference type="EC" id="2.7.13.3" evidence="2"/>
<comment type="caution">
    <text evidence="10">The sequence shown here is derived from an EMBL/GenBank/DDBJ whole genome shotgun (WGS) entry which is preliminary data.</text>
</comment>
<dbReference type="Gene3D" id="1.10.287.130">
    <property type="match status" value="1"/>
</dbReference>
<dbReference type="InterPro" id="IPR003661">
    <property type="entry name" value="HisK_dim/P_dom"/>
</dbReference>
<feature type="domain" description="Histidine kinase" evidence="7">
    <location>
        <begin position="960"/>
        <end position="1186"/>
    </location>
</feature>
<evidence type="ECO:0000313" key="11">
    <source>
        <dbReference type="Proteomes" id="UP000304900"/>
    </source>
</evidence>
<dbReference type="InterPro" id="IPR052162">
    <property type="entry name" value="Sensor_kinase/Photoreceptor"/>
</dbReference>
<reference evidence="10 11" key="1">
    <citation type="submission" date="2019-05" db="EMBL/GenBank/DDBJ databases">
        <title>Dyadobacter AR-3-8 sp. nov., isolated from arctic soil.</title>
        <authorList>
            <person name="Chaudhary D.K."/>
        </authorList>
    </citation>
    <scope>NUCLEOTIDE SEQUENCE [LARGE SCALE GENOMIC DNA]</scope>
    <source>
        <strain evidence="10 11">AR-3-8</strain>
    </source>
</reference>
<dbReference type="InterPro" id="IPR003594">
    <property type="entry name" value="HATPase_dom"/>
</dbReference>
<dbReference type="GO" id="GO:0000155">
    <property type="term" value="F:phosphorelay sensor kinase activity"/>
    <property type="evidence" value="ECO:0007669"/>
    <property type="project" value="InterPro"/>
</dbReference>
<dbReference type="InterPro" id="IPR001610">
    <property type="entry name" value="PAC"/>
</dbReference>
<evidence type="ECO:0000259" key="8">
    <source>
        <dbReference type="PROSITE" id="PS50112"/>
    </source>
</evidence>
<dbReference type="InterPro" id="IPR005467">
    <property type="entry name" value="His_kinase_dom"/>
</dbReference>
<dbReference type="InterPro" id="IPR035965">
    <property type="entry name" value="PAS-like_dom_sf"/>
</dbReference>
<evidence type="ECO:0000259" key="7">
    <source>
        <dbReference type="PROSITE" id="PS50109"/>
    </source>
</evidence>
<dbReference type="Pfam" id="PF00512">
    <property type="entry name" value="HisKA"/>
    <property type="match status" value="1"/>
</dbReference>
<dbReference type="InterPro" id="IPR013655">
    <property type="entry name" value="PAS_fold_3"/>
</dbReference>
<feature type="coiled-coil region" evidence="6">
    <location>
        <begin position="912"/>
        <end position="943"/>
    </location>
</feature>
<dbReference type="NCBIfam" id="TIGR00229">
    <property type="entry name" value="sensory_box"/>
    <property type="match status" value="4"/>
</dbReference>
<comment type="catalytic activity">
    <reaction evidence="1">
        <text>ATP + protein L-histidine = ADP + protein N-phospho-L-histidine.</text>
        <dbReference type="EC" id="2.7.13.3"/>
    </reaction>
</comment>
<evidence type="ECO:0000259" key="9">
    <source>
        <dbReference type="PROSITE" id="PS50113"/>
    </source>
</evidence>
<dbReference type="PROSITE" id="PS50112">
    <property type="entry name" value="PAS"/>
    <property type="match status" value="2"/>
</dbReference>
<proteinExistence type="predicted"/>
<evidence type="ECO:0000256" key="6">
    <source>
        <dbReference type="SAM" id="Coils"/>
    </source>
</evidence>
<dbReference type="PANTHER" id="PTHR43304">
    <property type="entry name" value="PHYTOCHROME-LIKE PROTEIN CPH1"/>
    <property type="match status" value="1"/>
</dbReference>
<name>A0A4U6D053_9BACT</name>
<keyword evidence="3" id="KW-0597">Phosphoprotein</keyword>
<feature type="domain" description="PAC" evidence="9">
    <location>
        <begin position="467"/>
        <end position="521"/>
    </location>
</feature>
<evidence type="ECO:0000313" key="10">
    <source>
        <dbReference type="EMBL" id="TKT90432.1"/>
    </source>
</evidence>
<dbReference type="PRINTS" id="PR00344">
    <property type="entry name" value="BCTRLSENSOR"/>
</dbReference>